<evidence type="ECO:0008006" key="4">
    <source>
        <dbReference type="Google" id="ProtNLM"/>
    </source>
</evidence>
<comment type="caution">
    <text evidence="2">The sequence shown here is derived from an EMBL/GenBank/DDBJ whole genome shotgun (WGS) entry which is preliminary data.</text>
</comment>
<evidence type="ECO:0000256" key="1">
    <source>
        <dbReference type="SAM" id="MobiDB-lite"/>
    </source>
</evidence>
<name>A0AAV8QLA1_ENSVE</name>
<feature type="region of interest" description="Disordered" evidence="1">
    <location>
        <begin position="164"/>
        <end position="184"/>
    </location>
</feature>
<sequence length="201" mass="22137">MSSSGYRILVRSARLRPVHATKSKRISYPAFTYGGFSLSMNLKKRPGFRRDSSSRQQLLCLHHCPPLALSPSLCLSSSLLFFRCRFFIPASALGALKDRTVALLSVFGPSPWGYMIRLDLSSTHKEDCRFDVSSCCAEGCVIVIEWRAIFYVTLVDVRDPALGTGPAAEDRRSTASGAYGSPHVTVPSHETLSSSIIFSLR</sequence>
<dbReference type="AlphaFoldDB" id="A0AAV8QLA1"/>
<evidence type="ECO:0000313" key="3">
    <source>
        <dbReference type="Proteomes" id="UP001222027"/>
    </source>
</evidence>
<protein>
    <recommendedName>
        <fullName evidence="4">MATH domain-containing protein</fullName>
    </recommendedName>
</protein>
<dbReference type="Proteomes" id="UP001222027">
    <property type="component" value="Unassembled WGS sequence"/>
</dbReference>
<evidence type="ECO:0000313" key="2">
    <source>
        <dbReference type="EMBL" id="KAJ8479487.1"/>
    </source>
</evidence>
<organism evidence="2 3">
    <name type="scientific">Ensete ventricosum</name>
    <name type="common">Abyssinian banana</name>
    <name type="synonym">Musa ensete</name>
    <dbReference type="NCBI Taxonomy" id="4639"/>
    <lineage>
        <taxon>Eukaryota</taxon>
        <taxon>Viridiplantae</taxon>
        <taxon>Streptophyta</taxon>
        <taxon>Embryophyta</taxon>
        <taxon>Tracheophyta</taxon>
        <taxon>Spermatophyta</taxon>
        <taxon>Magnoliopsida</taxon>
        <taxon>Liliopsida</taxon>
        <taxon>Zingiberales</taxon>
        <taxon>Musaceae</taxon>
        <taxon>Ensete</taxon>
    </lineage>
</organism>
<keyword evidence="3" id="KW-1185">Reference proteome</keyword>
<dbReference type="EMBL" id="JAQQAF010000006">
    <property type="protein sequence ID" value="KAJ8479487.1"/>
    <property type="molecule type" value="Genomic_DNA"/>
</dbReference>
<reference evidence="2 3" key="1">
    <citation type="submission" date="2022-12" db="EMBL/GenBank/DDBJ databases">
        <title>Chromosome-scale assembly of the Ensete ventricosum genome.</title>
        <authorList>
            <person name="Dussert Y."/>
            <person name="Stocks J."/>
            <person name="Wendawek A."/>
            <person name="Woldeyes F."/>
            <person name="Nichols R.A."/>
            <person name="Borrell J.S."/>
        </authorList>
    </citation>
    <scope>NUCLEOTIDE SEQUENCE [LARGE SCALE GENOMIC DNA]</scope>
    <source>
        <strain evidence="3">cv. Maze</strain>
        <tissue evidence="2">Seeds</tissue>
    </source>
</reference>
<accession>A0AAV8QLA1</accession>
<proteinExistence type="predicted"/>
<gene>
    <name evidence="2" type="ORF">OPV22_023214</name>
</gene>